<protein>
    <submittedName>
        <fullName evidence="5">Transcriptional regulator, LacI family</fullName>
    </submittedName>
</protein>
<dbReference type="GO" id="GO:0003700">
    <property type="term" value="F:DNA-binding transcription factor activity"/>
    <property type="evidence" value="ECO:0007669"/>
    <property type="project" value="TreeGrafter"/>
</dbReference>
<dbReference type="Gene3D" id="1.10.260.40">
    <property type="entry name" value="lambda repressor-like DNA-binding domains"/>
    <property type="match status" value="1"/>
</dbReference>
<dbReference type="PANTHER" id="PTHR30146:SF109">
    <property type="entry name" value="HTH-TYPE TRANSCRIPTIONAL REGULATOR GALS"/>
    <property type="match status" value="1"/>
</dbReference>
<feature type="domain" description="HTH lacI-type" evidence="4">
    <location>
        <begin position="1"/>
        <end position="57"/>
    </location>
</feature>
<dbReference type="InterPro" id="IPR046335">
    <property type="entry name" value="LacI/GalR-like_sensor"/>
</dbReference>
<dbReference type="GO" id="GO:0000976">
    <property type="term" value="F:transcription cis-regulatory region binding"/>
    <property type="evidence" value="ECO:0007669"/>
    <property type="project" value="TreeGrafter"/>
</dbReference>
<dbReference type="EMBL" id="FQXU01000016">
    <property type="protein sequence ID" value="SHI57152.1"/>
    <property type="molecule type" value="Genomic_DNA"/>
</dbReference>
<evidence type="ECO:0000256" key="1">
    <source>
        <dbReference type="ARBA" id="ARBA00023015"/>
    </source>
</evidence>
<dbReference type="CDD" id="cd01392">
    <property type="entry name" value="HTH_LacI"/>
    <property type="match status" value="1"/>
</dbReference>
<organism evidence="5 6">
    <name type="scientific">Clostridium intestinale DSM 6191</name>
    <dbReference type="NCBI Taxonomy" id="1121320"/>
    <lineage>
        <taxon>Bacteria</taxon>
        <taxon>Bacillati</taxon>
        <taxon>Bacillota</taxon>
        <taxon>Clostridia</taxon>
        <taxon>Eubacteriales</taxon>
        <taxon>Clostridiaceae</taxon>
        <taxon>Clostridium</taxon>
    </lineage>
</organism>
<accession>A0A1M6C815</accession>
<evidence type="ECO:0000313" key="6">
    <source>
        <dbReference type="Proteomes" id="UP000184241"/>
    </source>
</evidence>
<evidence type="ECO:0000313" key="5">
    <source>
        <dbReference type="EMBL" id="SHI57152.1"/>
    </source>
</evidence>
<keyword evidence="1" id="KW-0805">Transcription regulation</keyword>
<reference evidence="5 6" key="1">
    <citation type="submission" date="2016-11" db="EMBL/GenBank/DDBJ databases">
        <authorList>
            <person name="Jaros S."/>
            <person name="Januszkiewicz K."/>
            <person name="Wedrychowicz H."/>
        </authorList>
    </citation>
    <scope>NUCLEOTIDE SEQUENCE [LARGE SCALE GENOMIC DNA]</scope>
    <source>
        <strain evidence="5 6">DSM 6191</strain>
    </source>
</reference>
<dbReference type="AlphaFoldDB" id="A0A1M6C815"/>
<dbReference type="SUPFAM" id="SSF53822">
    <property type="entry name" value="Periplasmic binding protein-like I"/>
    <property type="match status" value="1"/>
</dbReference>
<dbReference type="SUPFAM" id="SSF47413">
    <property type="entry name" value="lambda repressor-like DNA-binding domains"/>
    <property type="match status" value="1"/>
</dbReference>
<evidence type="ECO:0000259" key="4">
    <source>
        <dbReference type="SMART" id="SM00354"/>
    </source>
</evidence>
<dbReference type="PANTHER" id="PTHR30146">
    <property type="entry name" value="LACI-RELATED TRANSCRIPTIONAL REPRESSOR"/>
    <property type="match status" value="1"/>
</dbReference>
<name>A0A1M6C815_9CLOT</name>
<dbReference type="InterPro" id="IPR000843">
    <property type="entry name" value="HTH_LacI"/>
</dbReference>
<evidence type="ECO:0000256" key="2">
    <source>
        <dbReference type="ARBA" id="ARBA00023125"/>
    </source>
</evidence>
<proteinExistence type="predicted"/>
<dbReference type="SMART" id="SM00354">
    <property type="entry name" value="HTH_LACI"/>
    <property type="match status" value="1"/>
</dbReference>
<dbReference type="InterPro" id="IPR010982">
    <property type="entry name" value="Lambda_DNA-bd_dom_sf"/>
</dbReference>
<dbReference type="Gene3D" id="3.40.50.2300">
    <property type="match status" value="2"/>
</dbReference>
<dbReference type="Proteomes" id="UP000184241">
    <property type="component" value="Unassembled WGS sequence"/>
</dbReference>
<dbReference type="InterPro" id="IPR028082">
    <property type="entry name" value="Peripla_BP_I"/>
</dbReference>
<dbReference type="RefSeq" id="WP_073022353.1">
    <property type="nucleotide sequence ID" value="NZ_FQXU01000016.1"/>
</dbReference>
<evidence type="ECO:0000256" key="3">
    <source>
        <dbReference type="ARBA" id="ARBA00023163"/>
    </source>
</evidence>
<keyword evidence="2" id="KW-0238">DNA-binding</keyword>
<sequence length="347" mass="39631">MTNREIAQKLKISPASLSLILNNKPGVSDSTRTKILTQLNEMGFGYLIKKITTEVQNNNIGFIIYKKHGAILDISPFFLVLMEFIEIHARSYGYNILLSTIDERRSLKPQIDHISELNLKGAIIFATEMNDEDMKGFKNLQIPIVAIDNDFSRFSCNTVSINNIMGTFQAIEHLVKMNHCRIGYLKSNIRISSFEERKKGYESALEYFNLAFFSSDILEVRHTEEGSYQDIKGFLEINKSTKLPSAFVCEDDTIAVGALRAFTEYGYKIPEDISIIGFNDRSICEVTSPPLTTISIPKRTFAFEAVDELIHRIHNKDKSLEVSLSRKIRIETKLIQRESVRLIEEKK</sequence>
<gene>
    <name evidence="5" type="ORF">SAMN02745941_04015</name>
</gene>
<dbReference type="Pfam" id="PF13377">
    <property type="entry name" value="Peripla_BP_3"/>
    <property type="match status" value="1"/>
</dbReference>
<keyword evidence="3" id="KW-0804">Transcription</keyword>